<proteinExistence type="predicted"/>
<evidence type="ECO:0000313" key="3">
    <source>
        <dbReference type="Proteomes" id="UP000266841"/>
    </source>
</evidence>
<dbReference type="EMBL" id="AGNL01021296">
    <property type="protein sequence ID" value="EJK60280.1"/>
    <property type="molecule type" value="Genomic_DNA"/>
</dbReference>
<gene>
    <name evidence="2" type="ORF">THAOC_19394</name>
</gene>
<feature type="non-terminal residue" evidence="2">
    <location>
        <position position="1"/>
    </location>
</feature>
<name>K0S4W2_THAOC</name>
<reference evidence="2 3" key="1">
    <citation type="journal article" date="2012" name="Genome Biol.">
        <title>Genome and low-iron response of an oceanic diatom adapted to chronic iron limitation.</title>
        <authorList>
            <person name="Lommer M."/>
            <person name="Specht M."/>
            <person name="Roy A.S."/>
            <person name="Kraemer L."/>
            <person name="Andreson R."/>
            <person name="Gutowska M.A."/>
            <person name="Wolf J."/>
            <person name="Bergner S.V."/>
            <person name="Schilhabel M.B."/>
            <person name="Klostermeier U.C."/>
            <person name="Beiko R.G."/>
            <person name="Rosenstiel P."/>
            <person name="Hippler M."/>
            <person name="Laroche J."/>
        </authorList>
    </citation>
    <scope>NUCLEOTIDE SEQUENCE [LARGE SCALE GENOMIC DNA]</scope>
    <source>
        <strain evidence="2 3">CCMP1005</strain>
    </source>
</reference>
<feature type="region of interest" description="Disordered" evidence="1">
    <location>
        <begin position="49"/>
        <end position="69"/>
    </location>
</feature>
<comment type="caution">
    <text evidence="2">The sequence shown here is derived from an EMBL/GenBank/DDBJ whole genome shotgun (WGS) entry which is preliminary data.</text>
</comment>
<evidence type="ECO:0000313" key="2">
    <source>
        <dbReference type="EMBL" id="EJK60280.1"/>
    </source>
</evidence>
<dbReference type="AlphaFoldDB" id="K0S4W2"/>
<organism evidence="2 3">
    <name type="scientific">Thalassiosira oceanica</name>
    <name type="common">Marine diatom</name>
    <dbReference type="NCBI Taxonomy" id="159749"/>
    <lineage>
        <taxon>Eukaryota</taxon>
        <taxon>Sar</taxon>
        <taxon>Stramenopiles</taxon>
        <taxon>Ochrophyta</taxon>
        <taxon>Bacillariophyta</taxon>
        <taxon>Coscinodiscophyceae</taxon>
        <taxon>Thalassiosirophycidae</taxon>
        <taxon>Thalassiosirales</taxon>
        <taxon>Thalassiosiraceae</taxon>
        <taxon>Thalassiosira</taxon>
    </lineage>
</organism>
<sequence>KQEHGKEKNLKHLNGLTEQEMSSKAGPIVLQNNRDVVLNKVKLLITTQHGKKSCRPAAQQPANPSLHKLDLQPSTSISYKAVLGCLVTAKIRSQVL</sequence>
<accession>K0S4W2</accession>
<keyword evidence="3" id="KW-1185">Reference proteome</keyword>
<evidence type="ECO:0000256" key="1">
    <source>
        <dbReference type="SAM" id="MobiDB-lite"/>
    </source>
</evidence>
<dbReference type="Proteomes" id="UP000266841">
    <property type="component" value="Unassembled WGS sequence"/>
</dbReference>
<protein>
    <submittedName>
        <fullName evidence="2">Uncharacterized protein</fullName>
    </submittedName>
</protein>